<dbReference type="InterPro" id="IPR002711">
    <property type="entry name" value="HNH"/>
</dbReference>
<dbReference type="OrthoDB" id="22258at10239"/>
<dbReference type="GO" id="GO:0008270">
    <property type="term" value="F:zinc ion binding"/>
    <property type="evidence" value="ECO:0007669"/>
    <property type="project" value="InterPro"/>
</dbReference>
<evidence type="ECO:0000313" key="3">
    <source>
        <dbReference type="EMBL" id="AMM44339.1"/>
    </source>
</evidence>
<gene>
    <name evidence="3" type="primary">78</name>
    <name evidence="3" type="ORF">KITKAT_78</name>
</gene>
<dbReference type="GO" id="GO:0004519">
    <property type="term" value="F:endonuclease activity"/>
    <property type="evidence" value="ECO:0007669"/>
    <property type="project" value="UniProtKB-KW"/>
</dbReference>
<dbReference type="CDD" id="cd00085">
    <property type="entry name" value="HNHc"/>
    <property type="match status" value="1"/>
</dbReference>
<accession>A0A140G6Q4</accession>
<dbReference type="Proteomes" id="UP000203585">
    <property type="component" value="Segment"/>
</dbReference>
<feature type="domain" description="HNH nuclease" evidence="2">
    <location>
        <begin position="62"/>
        <end position="112"/>
    </location>
</feature>
<dbReference type="KEGG" id="vg:29123006"/>
<organism evidence="3 4">
    <name type="scientific">Arthrobacter phage Kitkat</name>
    <dbReference type="NCBI Taxonomy" id="1796996"/>
    <lineage>
        <taxon>Viruses</taxon>
        <taxon>Duplodnaviria</taxon>
        <taxon>Heunggongvirae</taxon>
        <taxon>Uroviricota</taxon>
        <taxon>Caudoviricetes</taxon>
        <taxon>Kelleziovirus</taxon>
        <taxon>Kelleziovirus kitkat</taxon>
    </lineage>
</organism>
<dbReference type="RefSeq" id="YP_009303361.1">
    <property type="nucleotide sequence ID" value="NC_031254.1"/>
</dbReference>
<name>A0A140G6Q4_9CAUD</name>
<feature type="region of interest" description="Disordered" evidence="1">
    <location>
        <begin position="153"/>
        <end position="175"/>
    </location>
</feature>
<dbReference type="InterPro" id="IPR003615">
    <property type="entry name" value="HNH_nuc"/>
</dbReference>
<dbReference type="GO" id="GO:0003676">
    <property type="term" value="F:nucleic acid binding"/>
    <property type="evidence" value="ECO:0007669"/>
    <property type="project" value="InterPro"/>
</dbReference>
<keyword evidence="4" id="KW-1185">Reference proteome</keyword>
<reference evidence="3 4" key="1">
    <citation type="submission" date="2016-02" db="EMBL/GenBank/DDBJ databases">
        <authorList>
            <person name="Blasi C.J."/>
            <person name="DeRuff K.C."/>
            <person name="Kobokovich A."/>
            <person name="Pizzorno M.C."/>
            <person name="Stowe E.L."/>
            <person name="Bowman C.A."/>
            <person name="Russell D.A."/>
            <person name="Pope W.H."/>
            <person name="Jacobs-Sera D."/>
            <person name="Hendrix R.W."/>
            <person name="Hatfull G.F."/>
        </authorList>
    </citation>
    <scope>NUCLEOTIDE SEQUENCE [LARGE SCALE GENOMIC DNA]</scope>
</reference>
<feature type="region of interest" description="Disordered" evidence="1">
    <location>
        <begin position="1"/>
        <end position="52"/>
    </location>
</feature>
<keyword evidence="3" id="KW-0378">Hydrolase</keyword>
<evidence type="ECO:0000256" key="1">
    <source>
        <dbReference type="SAM" id="MobiDB-lite"/>
    </source>
</evidence>
<dbReference type="GeneID" id="29123006"/>
<feature type="compositionally biased region" description="Basic and acidic residues" evidence="1">
    <location>
        <begin position="162"/>
        <end position="175"/>
    </location>
</feature>
<dbReference type="EMBL" id="KU647627">
    <property type="protein sequence ID" value="AMM44339.1"/>
    <property type="molecule type" value="Genomic_DNA"/>
</dbReference>
<dbReference type="Gene3D" id="1.10.30.50">
    <property type="match status" value="1"/>
</dbReference>
<evidence type="ECO:0000313" key="4">
    <source>
        <dbReference type="Proteomes" id="UP000203585"/>
    </source>
</evidence>
<sequence length="175" mass="19744">MKIGRPLNSDPAKALAWQQRSQQKAIQRLRERGAKLAPTEPKRGSGKPAGRLRTVHKQNDAPWRNDCIAEYGEWCRCCGSPHGVQMDHIWPKSQGGKNEVGNGLPLCSTCHRRKTDSEIKIEWSWLTPLHLAYLKEVGWVDWDDDGQPFGRGWKHFGARRTGSGERKESHGQGNG</sequence>
<proteinExistence type="predicted"/>
<protein>
    <submittedName>
        <fullName evidence="3">HNH endonuclease</fullName>
    </submittedName>
</protein>
<keyword evidence="3" id="KW-0255">Endonuclease</keyword>
<dbReference type="Pfam" id="PF01844">
    <property type="entry name" value="HNH"/>
    <property type="match status" value="1"/>
</dbReference>
<keyword evidence="3" id="KW-0540">Nuclease</keyword>
<evidence type="ECO:0000259" key="2">
    <source>
        <dbReference type="SMART" id="SM00507"/>
    </source>
</evidence>
<dbReference type="SMART" id="SM00507">
    <property type="entry name" value="HNHc"/>
    <property type="match status" value="1"/>
</dbReference>